<feature type="transmembrane region" description="Helical" evidence="2">
    <location>
        <begin position="113"/>
        <end position="132"/>
    </location>
</feature>
<feature type="compositionally biased region" description="Low complexity" evidence="1">
    <location>
        <begin position="170"/>
        <end position="186"/>
    </location>
</feature>
<feature type="transmembrane region" description="Helical" evidence="2">
    <location>
        <begin position="89"/>
        <end position="107"/>
    </location>
</feature>
<feature type="region of interest" description="Disordered" evidence="1">
    <location>
        <begin position="167"/>
        <end position="189"/>
    </location>
</feature>
<dbReference type="Proteomes" id="UP000292507">
    <property type="component" value="Unassembled WGS sequence"/>
</dbReference>
<keyword evidence="2" id="KW-0472">Membrane</keyword>
<sequence>MTAPGPDDGVGSRPAGDGTPPERSTGLFDRDVLLQQLGGWRGMVDATLPTVAFVVANGIDGLRTGIWAAVVAAVLVFVLRLARKESIQQAVSGLFAVGVAVAIASASGQARDFFVLGIVRSLVIGVALLASIPFRWPLVGVAAEFFAPSHVGSMAAHTMPWNRARRAGTSAAAEAPEPPAAASAAPEPERHWREDPRLLRAYSWLTVLWAATFLLRAGVQWVLYRADEVELLGTASVALGLPLTAVVLVATFWVVARLHRHRAAPPGPAA</sequence>
<organism evidence="3 4">
    <name type="scientific">Blastococcus saxobsidens</name>
    <dbReference type="NCBI Taxonomy" id="138336"/>
    <lineage>
        <taxon>Bacteria</taxon>
        <taxon>Bacillati</taxon>
        <taxon>Actinomycetota</taxon>
        <taxon>Actinomycetes</taxon>
        <taxon>Geodermatophilales</taxon>
        <taxon>Geodermatophilaceae</taxon>
        <taxon>Blastococcus</taxon>
    </lineage>
</organism>
<accession>A0A4Q7Y864</accession>
<keyword evidence="2" id="KW-1133">Transmembrane helix</keyword>
<evidence type="ECO:0000313" key="3">
    <source>
        <dbReference type="EMBL" id="RZU32311.1"/>
    </source>
</evidence>
<dbReference type="InterPro" id="IPR016566">
    <property type="entry name" value="UCP010219"/>
</dbReference>
<dbReference type="AlphaFoldDB" id="A0A4Q7Y864"/>
<feature type="transmembrane region" description="Helical" evidence="2">
    <location>
        <begin position="201"/>
        <end position="223"/>
    </location>
</feature>
<dbReference type="Pfam" id="PF11361">
    <property type="entry name" value="DUF3159"/>
    <property type="match status" value="1"/>
</dbReference>
<proteinExistence type="predicted"/>
<comment type="caution">
    <text evidence="3">The sequence shown here is derived from an EMBL/GenBank/DDBJ whole genome shotgun (WGS) entry which is preliminary data.</text>
</comment>
<evidence type="ECO:0000256" key="2">
    <source>
        <dbReference type="SAM" id="Phobius"/>
    </source>
</evidence>
<reference evidence="3 4" key="1">
    <citation type="submission" date="2019-02" db="EMBL/GenBank/DDBJ databases">
        <title>Sequencing the genomes of 1000 actinobacteria strains.</title>
        <authorList>
            <person name="Klenk H.-P."/>
        </authorList>
    </citation>
    <scope>NUCLEOTIDE SEQUENCE [LARGE SCALE GENOMIC DNA]</scope>
    <source>
        <strain evidence="3 4">DSM 44509</strain>
    </source>
</reference>
<gene>
    <name evidence="3" type="ORF">BKA19_2006</name>
</gene>
<dbReference type="EMBL" id="SHKV01000001">
    <property type="protein sequence ID" value="RZU32311.1"/>
    <property type="molecule type" value="Genomic_DNA"/>
</dbReference>
<protein>
    <submittedName>
        <fullName evidence="3">Uncharacterized protein DUF3159</fullName>
    </submittedName>
</protein>
<feature type="transmembrane region" description="Helical" evidence="2">
    <location>
        <begin position="235"/>
        <end position="256"/>
    </location>
</feature>
<evidence type="ECO:0000256" key="1">
    <source>
        <dbReference type="SAM" id="MobiDB-lite"/>
    </source>
</evidence>
<keyword evidence="2" id="KW-0812">Transmembrane</keyword>
<name>A0A4Q7Y864_9ACTN</name>
<feature type="region of interest" description="Disordered" evidence="1">
    <location>
        <begin position="1"/>
        <end position="26"/>
    </location>
</feature>
<evidence type="ECO:0000313" key="4">
    <source>
        <dbReference type="Proteomes" id="UP000292507"/>
    </source>
</evidence>
<keyword evidence="4" id="KW-1185">Reference proteome</keyword>
<dbReference type="RefSeq" id="WP_242611072.1">
    <property type="nucleotide sequence ID" value="NZ_POQT01000024.1"/>
</dbReference>
<feature type="transmembrane region" description="Helical" evidence="2">
    <location>
        <begin position="64"/>
        <end position="82"/>
    </location>
</feature>